<keyword evidence="2" id="KW-0732">Signal</keyword>
<dbReference type="Proteomes" id="UP001500124">
    <property type="component" value="Unassembled WGS sequence"/>
</dbReference>
<name>A0ABP9KJD0_9ACTN</name>
<accession>A0ABP9KJD0</accession>
<feature type="signal peptide" evidence="2">
    <location>
        <begin position="1"/>
        <end position="23"/>
    </location>
</feature>
<dbReference type="RefSeq" id="WP_345668845.1">
    <property type="nucleotide sequence ID" value="NZ_BAABKC010000044.1"/>
</dbReference>
<evidence type="ECO:0000313" key="4">
    <source>
        <dbReference type="Proteomes" id="UP001500124"/>
    </source>
</evidence>
<evidence type="ECO:0000256" key="1">
    <source>
        <dbReference type="SAM" id="MobiDB-lite"/>
    </source>
</evidence>
<gene>
    <name evidence="3" type="ORF">GCM10023336_31060</name>
</gene>
<sequence>MNTGLKITAFAATLAAAFGTAYGVGGAVGPVAGGPEPAAHAAHNRSAPSGHGDHADKPPAGLQISEAGYTLDLETPHVTAGERSELRFAIRDQDGRQVTSYRREHGKELHLILASRDLLTYRHLHPTRAADGTWSTPVDLPAAGPYRVFTDFTPAAEGATNLTLGADLAASGAYKAPVLPEPAATATTDGYTVTLNGDLRPGKASKLALSVSRDGRPVTDLEPYLGAYGHLVALRSGDLAYLHVHPNGEPGDGTTEPGPDVSFTATAPSDGTYRLFLDFQHNGTVRTAAFTVRTGTTAGPADAPEPTTGAAHTDSDHPH</sequence>
<reference evidence="4" key="1">
    <citation type="journal article" date="2019" name="Int. J. Syst. Evol. Microbiol.">
        <title>The Global Catalogue of Microorganisms (GCM) 10K type strain sequencing project: providing services to taxonomists for standard genome sequencing and annotation.</title>
        <authorList>
            <consortium name="The Broad Institute Genomics Platform"/>
            <consortium name="The Broad Institute Genome Sequencing Center for Infectious Disease"/>
            <person name="Wu L."/>
            <person name="Ma J."/>
        </authorList>
    </citation>
    <scope>NUCLEOTIDE SEQUENCE [LARGE SCALE GENOMIC DNA]</scope>
    <source>
        <strain evidence="4">JCM 18410</strain>
    </source>
</reference>
<protein>
    <recommendedName>
        <fullName evidence="5">DUF748 domain-containing protein</fullName>
    </recommendedName>
</protein>
<dbReference type="EMBL" id="BAABKC010000044">
    <property type="protein sequence ID" value="GAA5057305.1"/>
    <property type="molecule type" value="Genomic_DNA"/>
</dbReference>
<comment type="caution">
    <text evidence="3">The sequence shown here is derived from an EMBL/GenBank/DDBJ whole genome shotgun (WGS) entry which is preliminary data.</text>
</comment>
<organism evidence="3 4">
    <name type="scientific">Streptomyces similanensis</name>
    <dbReference type="NCBI Taxonomy" id="1274988"/>
    <lineage>
        <taxon>Bacteria</taxon>
        <taxon>Bacillati</taxon>
        <taxon>Actinomycetota</taxon>
        <taxon>Actinomycetes</taxon>
        <taxon>Kitasatosporales</taxon>
        <taxon>Streptomycetaceae</taxon>
        <taxon>Streptomyces</taxon>
    </lineage>
</organism>
<feature type="chain" id="PRO_5046736693" description="DUF748 domain-containing protein" evidence="2">
    <location>
        <begin position="24"/>
        <end position="319"/>
    </location>
</feature>
<feature type="region of interest" description="Disordered" evidence="1">
    <location>
        <begin position="35"/>
        <end position="62"/>
    </location>
</feature>
<evidence type="ECO:0008006" key="5">
    <source>
        <dbReference type="Google" id="ProtNLM"/>
    </source>
</evidence>
<feature type="region of interest" description="Disordered" evidence="1">
    <location>
        <begin position="295"/>
        <end position="319"/>
    </location>
</feature>
<evidence type="ECO:0000313" key="3">
    <source>
        <dbReference type="EMBL" id="GAA5057305.1"/>
    </source>
</evidence>
<proteinExistence type="predicted"/>
<evidence type="ECO:0000256" key="2">
    <source>
        <dbReference type="SAM" id="SignalP"/>
    </source>
</evidence>
<keyword evidence="4" id="KW-1185">Reference proteome</keyword>